<organism evidence="2 3">
    <name type="scientific">Oldenlandia corymbosa var. corymbosa</name>
    <dbReference type="NCBI Taxonomy" id="529605"/>
    <lineage>
        <taxon>Eukaryota</taxon>
        <taxon>Viridiplantae</taxon>
        <taxon>Streptophyta</taxon>
        <taxon>Embryophyta</taxon>
        <taxon>Tracheophyta</taxon>
        <taxon>Spermatophyta</taxon>
        <taxon>Magnoliopsida</taxon>
        <taxon>eudicotyledons</taxon>
        <taxon>Gunneridae</taxon>
        <taxon>Pentapetalae</taxon>
        <taxon>asterids</taxon>
        <taxon>lamiids</taxon>
        <taxon>Gentianales</taxon>
        <taxon>Rubiaceae</taxon>
        <taxon>Rubioideae</taxon>
        <taxon>Spermacoceae</taxon>
        <taxon>Hedyotis-Oldenlandia complex</taxon>
        <taxon>Oldenlandia</taxon>
    </lineage>
</organism>
<dbReference type="AlphaFoldDB" id="A0AAV1E4J1"/>
<evidence type="ECO:0000313" key="3">
    <source>
        <dbReference type="Proteomes" id="UP001161247"/>
    </source>
</evidence>
<evidence type="ECO:0000313" key="2">
    <source>
        <dbReference type="EMBL" id="CAI9114814.1"/>
    </source>
</evidence>
<evidence type="ECO:0000256" key="1">
    <source>
        <dbReference type="SAM" id="MobiDB-lite"/>
    </source>
</evidence>
<keyword evidence="3" id="KW-1185">Reference proteome</keyword>
<dbReference type="EMBL" id="OX459125">
    <property type="protein sequence ID" value="CAI9114814.1"/>
    <property type="molecule type" value="Genomic_DNA"/>
</dbReference>
<dbReference type="Proteomes" id="UP001161247">
    <property type="component" value="Chromosome 8"/>
</dbReference>
<name>A0AAV1E4J1_OLDCO</name>
<gene>
    <name evidence="2" type="ORF">OLC1_LOCUS21456</name>
</gene>
<accession>A0AAV1E4J1</accession>
<reference evidence="2" key="1">
    <citation type="submission" date="2023-03" db="EMBL/GenBank/DDBJ databases">
        <authorList>
            <person name="Julca I."/>
        </authorList>
    </citation>
    <scope>NUCLEOTIDE SEQUENCE</scope>
</reference>
<protein>
    <submittedName>
        <fullName evidence="2">OLC1v1015620C1</fullName>
    </submittedName>
</protein>
<sequence length="508" mass="58269">MEYEANQILNRNRAQAAGRPYGNQNIENRHNPQQQWFWGQRGGRHRLDLGNEFRQQPDVMANVNLQQDFEVGVEQTLNPEETFSRMVEDIVRKELGTEIPEFSGEDEERPEDYISLFELQYSSVSNNALIKLRLFPYSLERTAFDWDTAQLAIVDLSEIRQKFGETAENSRLQGKASCCTAFRPIFESFGGYSKKMREGNQGKAKQWFNKNSVAEVNQNHWVQDEDDDEYDVNVVEIVNVRNYICDALRRPVVPHSYNTPPPVGAPPGTPGQADGANIGRTWVQKETQLDPEQEKLRVVSYAILSSLNQNRQANTQHPERRQDHQSLVWHRIKRLVPLSNVAPRAVRTASIHERKRLHVTHPKFPNQASTGVRMIRTQKCRWQQVMNKQARVESEKEKVLAKTESPVQQDMAIIRFSGQEERRPHLWGKSYIYFPPVNIVTNPFICAVLVSKTVAHRVAVPEATSFVMGPHDTTVGGIQLLSQEGRNQVIMLSQPAEDVASHLRQLYI</sequence>
<feature type="region of interest" description="Disordered" evidence="1">
    <location>
        <begin position="1"/>
        <end position="32"/>
    </location>
</feature>
<proteinExistence type="predicted"/>